<dbReference type="Pfam" id="PF00400">
    <property type="entry name" value="WD40"/>
    <property type="match status" value="1"/>
</dbReference>
<feature type="signal peptide" evidence="2">
    <location>
        <begin position="1"/>
        <end position="20"/>
    </location>
</feature>
<evidence type="ECO:0000313" key="4">
    <source>
        <dbReference type="Proteomes" id="UP001164459"/>
    </source>
</evidence>
<proteinExistence type="predicted"/>
<gene>
    <name evidence="3" type="ORF">O0S08_40870</name>
</gene>
<protein>
    <submittedName>
        <fullName evidence="3">WD40 repeat domain-containing protein</fullName>
    </submittedName>
</protein>
<dbReference type="PANTHER" id="PTHR19879">
    <property type="entry name" value="TRANSCRIPTION INITIATION FACTOR TFIID"/>
    <property type="match status" value="1"/>
</dbReference>
<dbReference type="InterPro" id="IPR001680">
    <property type="entry name" value="WD40_rpt"/>
</dbReference>
<dbReference type="Proteomes" id="UP001164459">
    <property type="component" value="Chromosome"/>
</dbReference>
<dbReference type="InterPro" id="IPR015943">
    <property type="entry name" value="WD40/YVTN_repeat-like_dom_sf"/>
</dbReference>
<feature type="region of interest" description="Disordered" evidence="1">
    <location>
        <begin position="477"/>
        <end position="497"/>
    </location>
</feature>
<dbReference type="RefSeq" id="WP_269034932.1">
    <property type="nucleotide sequence ID" value="NZ_CP114040.1"/>
</dbReference>
<feature type="region of interest" description="Disordered" evidence="1">
    <location>
        <begin position="16"/>
        <end position="46"/>
    </location>
</feature>
<dbReference type="EMBL" id="CP114040">
    <property type="protein sequence ID" value="WAS92575.1"/>
    <property type="molecule type" value="Genomic_DNA"/>
</dbReference>
<organism evidence="3 4">
    <name type="scientific">Nannocystis punicea</name>
    <dbReference type="NCBI Taxonomy" id="2995304"/>
    <lineage>
        <taxon>Bacteria</taxon>
        <taxon>Pseudomonadati</taxon>
        <taxon>Myxococcota</taxon>
        <taxon>Polyangia</taxon>
        <taxon>Nannocystales</taxon>
        <taxon>Nannocystaceae</taxon>
        <taxon>Nannocystis</taxon>
    </lineage>
</organism>
<accession>A0ABY7H0D9</accession>
<evidence type="ECO:0000256" key="1">
    <source>
        <dbReference type="SAM" id="MobiDB-lite"/>
    </source>
</evidence>
<sequence length="941" mass="100044">MRSIVPALLLAFGTCSRASAPPDEPTPEARPVAGGGESTGTPSGCGSVECWREQAAQAERLGALDVAAAHRGRVFALAPDASSLSAWVEPLIDQGALEAARAALTAGRAEAVRLGQSDWVAALDARIASLPKEPSDAAAVRELSDIFSRESAAIGEPLDAPVHAGPAELAQAGELQWRRGDAVGARRWWSRARTLLRERGGAVDVVAVETWYTNQVLWRDGRLALVRRYTPAFDYGVSQTGALDLVAAEPGMPLTRRLRFTHPAEVAAFSDDGRTLVRDEAGALVFQDMSSGAVMRRIAAQADAPMYALAVAGSGAAMRVLAAHGREIVLWDAAGAPLQRFALAGTTPTITRVYRAGRGTRHDNILRDSPTWPTSLALTADGSRIAVGGSDGKVRLFDRGGGKPRELAFAWKYVERRPMGANPDLNSALALRFSPDGAQLVAVHEHGDILIWDARTGALRKHVRPHCSAEEARRVVNRYAEPGEPPREATAEERESCGRATAAALSPDARLVVTGGGMNGVRLRDARTGAPIALHLEDGLPDQYFAVSPSGAVVMADLYGAVQLIAPASPPQPLALKPRTGPVRPWISSDGRVFAQFTVGEPVVAWDLVARRRLELVADDRQQVLALSPTASHVAVHTGEALEIRQVGSPQALARVPTRASPFASEVQFSRTSGHVLVGMKDDRGRTIERIELPAGTRHPLRLDDPTGLQLSPDGRWIASWRHDSPLKIVRAAGGEVVASLDDKVHRVAFASDGSFVAWLVQPDRTPESVRVRARWLDGPGPEDIHELALGAWGTWLAAAGEEVLVLRGDGALTRWRPHTGARDDLKSDALAGLLEVAVADDGKHLFLTGYGRVLVHDNDAALTGRLTVASLLSGGWLALGRTGAMDGSDDAPDHLLARVRGVGEEFVAPGRLAWDGLHVAGLVARALAGDDAAPPLRLAP</sequence>
<dbReference type="Gene3D" id="2.130.10.10">
    <property type="entry name" value="YVTN repeat-like/Quinoprotein amine dehydrogenase"/>
    <property type="match status" value="3"/>
</dbReference>
<dbReference type="SMART" id="SM00320">
    <property type="entry name" value="WD40"/>
    <property type="match status" value="3"/>
</dbReference>
<name>A0ABY7H0D9_9BACT</name>
<evidence type="ECO:0000313" key="3">
    <source>
        <dbReference type="EMBL" id="WAS92575.1"/>
    </source>
</evidence>
<reference evidence="3" key="1">
    <citation type="submission" date="2022-11" db="EMBL/GenBank/DDBJ databases">
        <title>Minimal conservation of predation-associated metabolite biosynthetic gene clusters underscores biosynthetic potential of Myxococcota including descriptions for ten novel species: Archangium lansinium sp. nov., Myxococcus landrumus sp. nov., Nannocystis bai.</title>
        <authorList>
            <person name="Ahearne A."/>
            <person name="Stevens C."/>
            <person name="Dowd S."/>
        </authorList>
    </citation>
    <scope>NUCLEOTIDE SEQUENCE</scope>
    <source>
        <strain evidence="3">Fl3</strain>
    </source>
</reference>
<dbReference type="SUPFAM" id="SSF82171">
    <property type="entry name" value="DPP6 N-terminal domain-like"/>
    <property type="match status" value="1"/>
</dbReference>
<keyword evidence="4" id="KW-1185">Reference proteome</keyword>
<feature type="chain" id="PRO_5046683348" evidence="2">
    <location>
        <begin position="21"/>
        <end position="941"/>
    </location>
</feature>
<keyword evidence="2" id="KW-0732">Signal</keyword>
<evidence type="ECO:0000256" key="2">
    <source>
        <dbReference type="SAM" id="SignalP"/>
    </source>
</evidence>
<dbReference type="PANTHER" id="PTHR19879:SF9">
    <property type="entry name" value="TRANSCRIPTION INITIATION FACTOR TFIID SUBUNIT 5"/>
    <property type="match status" value="1"/>
</dbReference>
<feature type="compositionally biased region" description="Basic and acidic residues" evidence="1">
    <location>
        <begin position="484"/>
        <end position="497"/>
    </location>
</feature>